<dbReference type="InterPro" id="IPR009057">
    <property type="entry name" value="Homeodomain-like_sf"/>
</dbReference>
<evidence type="ECO:0000256" key="1">
    <source>
        <dbReference type="ARBA" id="ARBA00023015"/>
    </source>
</evidence>
<dbReference type="SUPFAM" id="SSF46689">
    <property type="entry name" value="Homeodomain-like"/>
    <property type="match status" value="1"/>
</dbReference>
<dbReference type="PANTHER" id="PTHR30055">
    <property type="entry name" value="HTH-TYPE TRANSCRIPTIONAL REGULATOR RUTR"/>
    <property type="match status" value="1"/>
</dbReference>
<evidence type="ECO:0000313" key="7">
    <source>
        <dbReference type="Proteomes" id="UP001501116"/>
    </source>
</evidence>
<dbReference type="InterPro" id="IPR050109">
    <property type="entry name" value="HTH-type_TetR-like_transc_reg"/>
</dbReference>
<evidence type="ECO:0000256" key="4">
    <source>
        <dbReference type="PROSITE-ProRule" id="PRU00335"/>
    </source>
</evidence>
<name>A0ABN2QQN2_9PSEU</name>
<dbReference type="Pfam" id="PF00440">
    <property type="entry name" value="TetR_N"/>
    <property type="match status" value="1"/>
</dbReference>
<evidence type="ECO:0000256" key="3">
    <source>
        <dbReference type="ARBA" id="ARBA00023163"/>
    </source>
</evidence>
<keyword evidence="7" id="KW-1185">Reference proteome</keyword>
<proteinExistence type="predicted"/>
<reference evidence="6 7" key="1">
    <citation type="journal article" date="2019" name="Int. J. Syst. Evol. Microbiol.">
        <title>The Global Catalogue of Microorganisms (GCM) 10K type strain sequencing project: providing services to taxonomists for standard genome sequencing and annotation.</title>
        <authorList>
            <consortium name="The Broad Institute Genomics Platform"/>
            <consortium name="The Broad Institute Genome Sequencing Center for Infectious Disease"/>
            <person name="Wu L."/>
            <person name="Ma J."/>
        </authorList>
    </citation>
    <scope>NUCLEOTIDE SEQUENCE [LARGE SCALE GENOMIC DNA]</scope>
    <source>
        <strain evidence="6 7">JCM 14545</strain>
    </source>
</reference>
<keyword evidence="1" id="KW-0805">Transcription regulation</keyword>
<dbReference type="EMBL" id="BAAANN010000010">
    <property type="protein sequence ID" value="GAA1956654.1"/>
    <property type="molecule type" value="Genomic_DNA"/>
</dbReference>
<dbReference type="PRINTS" id="PR00455">
    <property type="entry name" value="HTHTETR"/>
</dbReference>
<evidence type="ECO:0000256" key="2">
    <source>
        <dbReference type="ARBA" id="ARBA00023125"/>
    </source>
</evidence>
<dbReference type="PANTHER" id="PTHR30055:SF234">
    <property type="entry name" value="HTH-TYPE TRANSCRIPTIONAL REGULATOR BETI"/>
    <property type="match status" value="1"/>
</dbReference>
<keyword evidence="2 4" id="KW-0238">DNA-binding</keyword>
<accession>A0ABN2QQN2</accession>
<evidence type="ECO:0000259" key="5">
    <source>
        <dbReference type="PROSITE" id="PS50977"/>
    </source>
</evidence>
<gene>
    <name evidence="6" type="ORF">GCM10009754_28260</name>
</gene>
<protein>
    <recommendedName>
        <fullName evidence="5">HTH tetR-type domain-containing protein</fullName>
    </recommendedName>
</protein>
<dbReference type="Proteomes" id="UP001501116">
    <property type="component" value="Unassembled WGS sequence"/>
</dbReference>
<comment type="caution">
    <text evidence="6">The sequence shown here is derived from an EMBL/GenBank/DDBJ whole genome shotgun (WGS) entry which is preliminary data.</text>
</comment>
<feature type="DNA-binding region" description="H-T-H motif" evidence="4">
    <location>
        <begin position="44"/>
        <end position="63"/>
    </location>
</feature>
<dbReference type="Gene3D" id="1.10.357.10">
    <property type="entry name" value="Tetracycline Repressor, domain 2"/>
    <property type="match status" value="1"/>
</dbReference>
<evidence type="ECO:0000313" key="6">
    <source>
        <dbReference type="EMBL" id="GAA1956654.1"/>
    </source>
</evidence>
<keyword evidence="3" id="KW-0804">Transcription</keyword>
<dbReference type="InterPro" id="IPR001647">
    <property type="entry name" value="HTH_TetR"/>
</dbReference>
<sequence>MPVTSTTVPRPADLARIEKGRVTRATLVTAARDLLRRKGIENISLHAVASAAGSSVGAIQLHFGTKNGLLLAVYAEQVAEERARIDAVLGSLAGESDSARALVERLWEGYSQERVSFQLALESRAVDDPELSAQLVALVEQHVVPGEILSAAFGCDTPEVRASLSAVLAALAGVAGLRHLIPANKVDAILSRVVVMARAVLEELA</sequence>
<feature type="domain" description="HTH tetR-type" evidence="5">
    <location>
        <begin position="21"/>
        <end position="81"/>
    </location>
</feature>
<dbReference type="PROSITE" id="PS50977">
    <property type="entry name" value="HTH_TETR_2"/>
    <property type="match status" value="1"/>
</dbReference>
<organism evidence="6 7">
    <name type="scientific">Amycolatopsis minnesotensis</name>
    <dbReference type="NCBI Taxonomy" id="337894"/>
    <lineage>
        <taxon>Bacteria</taxon>
        <taxon>Bacillati</taxon>
        <taxon>Actinomycetota</taxon>
        <taxon>Actinomycetes</taxon>
        <taxon>Pseudonocardiales</taxon>
        <taxon>Pseudonocardiaceae</taxon>
        <taxon>Amycolatopsis</taxon>
    </lineage>
</organism>